<name>A0A8S5RH75_9VIRU</name>
<proteinExistence type="predicted"/>
<sequence>MRKRFKMSRIASSDNYELSRKIHAMYLQRFHEENIEVITEISSTLVIKEQKYIRVFGKLIPVSEEELRIHNTLISVK</sequence>
<dbReference type="EMBL" id="BK059105">
    <property type="protein sequence ID" value="DAE30744.1"/>
    <property type="molecule type" value="Genomic_DNA"/>
</dbReference>
<protein>
    <submittedName>
        <fullName evidence="1">Uncharacterized protein</fullName>
    </submittedName>
</protein>
<accession>A0A8S5RH75</accession>
<reference evidence="1" key="1">
    <citation type="journal article" date="2021" name="Proc. Natl. Acad. Sci. U.S.A.">
        <title>A Catalog of Tens of Thousands of Viruses from Human Metagenomes Reveals Hidden Associations with Chronic Diseases.</title>
        <authorList>
            <person name="Tisza M.J."/>
            <person name="Buck C.B."/>
        </authorList>
    </citation>
    <scope>NUCLEOTIDE SEQUENCE</scope>
    <source>
        <strain evidence="1">CtML55</strain>
    </source>
</reference>
<evidence type="ECO:0000313" key="1">
    <source>
        <dbReference type="EMBL" id="DAE30744.1"/>
    </source>
</evidence>
<organism evidence="1">
    <name type="scientific">virus sp. ctML55</name>
    <dbReference type="NCBI Taxonomy" id="2827627"/>
    <lineage>
        <taxon>Viruses</taxon>
    </lineage>
</organism>